<sequence length="242" mass="26912">MHNVLISFLLLLAYSFSAQAQTFQPELEVQPHSKGVFVHISYQLYGGTPFPSNGLIVVGDTSVLLIDTPWDSLQSEQLVQWVANEIKKPIGYCVVTHSHADRTAGYQVMQRHGIPLVFSQETAALSQAQGRRLQGIAHERDTTLAMAGLNAEIFFPGRGHTADNQVVWLPAQQLLFGGCLVKSKEATSMGNVADADLAAWPTTIRQLYTKYPRLRYVVPGHQQWGDIQLLMHTLELLKKHTP</sequence>
<dbReference type="Gene3D" id="3.60.15.10">
    <property type="entry name" value="Ribonuclease Z/Hydroxyacylglutathione hydrolase-like"/>
    <property type="match status" value="1"/>
</dbReference>
<protein>
    <recommendedName>
        <fullName evidence="6">beta-lactamase</fullName>
        <ecNumber evidence="6">3.5.2.6</ecNumber>
    </recommendedName>
</protein>
<dbReference type="GO" id="GO:0008270">
    <property type="term" value="F:zinc ion binding"/>
    <property type="evidence" value="ECO:0007669"/>
    <property type="project" value="InterPro"/>
</dbReference>
<evidence type="ECO:0000256" key="4">
    <source>
        <dbReference type="ARBA" id="ARBA00005250"/>
    </source>
</evidence>
<reference evidence="15 16" key="1">
    <citation type="journal article" date="2013" name="Genome Announc.">
        <title>Draft Genome Sequence of Cesiribacter andamanensis Strain AMV16T, Isolated from a Soil Sample from a Mud Volcano in the Andaman Islands, India.</title>
        <authorList>
            <person name="Shivaji S."/>
            <person name="Ara S."/>
            <person name="Begum Z."/>
            <person name="Srinivas T.N."/>
            <person name="Singh A."/>
            <person name="Kumar Pinnaka A."/>
        </authorList>
    </citation>
    <scope>NUCLEOTIDE SEQUENCE [LARGE SCALE GENOMIC DNA]</scope>
    <source>
        <strain evidence="15 16">AMV16</strain>
    </source>
</reference>
<dbReference type="NCBIfam" id="NF033088">
    <property type="entry name" value="bla_subclass_B1"/>
    <property type="match status" value="1"/>
</dbReference>
<evidence type="ECO:0000256" key="3">
    <source>
        <dbReference type="ARBA" id="ARBA00004418"/>
    </source>
</evidence>
<evidence type="ECO:0000256" key="13">
    <source>
        <dbReference type="SAM" id="SignalP"/>
    </source>
</evidence>
<evidence type="ECO:0000256" key="12">
    <source>
        <dbReference type="ARBA" id="ARBA00023251"/>
    </source>
</evidence>
<dbReference type="InterPro" id="IPR050855">
    <property type="entry name" value="NDM-1-like"/>
</dbReference>
<evidence type="ECO:0000256" key="9">
    <source>
        <dbReference type="ARBA" id="ARBA00022764"/>
    </source>
</evidence>
<keyword evidence="11" id="KW-0862">Zinc</keyword>
<keyword evidence="16" id="KW-1185">Reference proteome</keyword>
<dbReference type="InterPro" id="IPR001279">
    <property type="entry name" value="Metallo-B-lactamas"/>
</dbReference>
<dbReference type="PANTHER" id="PTHR42951:SF4">
    <property type="entry name" value="ACYL-COENZYME A THIOESTERASE MBLAC2"/>
    <property type="match status" value="1"/>
</dbReference>
<accession>M7P2C9</accession>
<dbReference type="GO" id="GO:0046677">
    <property type="term" value="P:response to antibiotic"/>
    <property type="evidence" value="ECO:0007669"/>
    <property type="project" value="UniProtKB-KW"/>
</dbReference>
<keyword evidence="12" id="KW-0046">Antibiotic resistance</keyword>
<dbReference type="InterPro" id="IPR058199">
    <property type="entry name" value="BlaB//VIM/IMP-1"/>
</dbReference>
<dbReference type="GO" id="GO:0008800">
    <property type="term" value="F:beta-lactamase activity"/>
    <property type="evidence" value="ECO:0007669"/>
    <property type="project" value="UniProtKB-EC"/>
</dbReference>
<dbReference type="GO" id="GO:0042597">
    <property type="term" value="C:periplasmic space"/>
    <property type="evidence" value="ECO:0007669"/>
    <property type="project" value="UniProtKB-SubCell"/>
</dbReference>
<dbReference type="EC" id="3.5.2.6" evidence="6"/>
<comment type="caution">
    <text evidence="15">The sequence shown here is derived from an EMBL/GenBank/DDBJ whole genome shotgun (WGS) entry which is preliminary data.</text>
</comment>
<dbReference type="Pfam" id="PF00753">
    <property type="entry name" value="Lactamase_B"/>
    <property type="match status" value="1"/>
</dbReference>
<keyword evidence="10 15" id="KW-0378">Hydrolase</keyword>
<feature type="domain" description="Metallo-beta-lactamase" evidence="14">
    <location>
        <begin position="51"/>
        <end position="221"/>
    </location>
</feature>
<dbReference type="SMART" id="SM00849">
    <property type="entry name" value="Lactamase_B"/>
    <property type="match status" value="1"/>
</dbReference>
<organism evidence="15 16">
    <name type="scientific">Cesiribacter andamanensis AMV16</name>
    <dbReference type="NCBI Taxonomy" id="1279009"/>
    <lineage>
        <taxon>Bacteria</taxon>
        <taxon>Pseudomonadati</taxon>
        <taxon>Bacteroidota</taxon>
        <taxon>Cytophagia</taxon>
        <taxon>Cytophagales</taxon>
        <taxon>Cesiribacteraceae</taxon>
        <taxon>Cesiribacter</taxon>
    </lineage>
</organism>
<gene>
    <name evidence="15" type="primary">ccrA</name>
    <name evidence="15" type="ORF">ADICEAN_00166</name>
</gene>
<evidence type="ECO:0000256" key="10">
    <source>
        <dbReference type="ARBA" id="ARBA00022801"/>
    </source>
</evidence>
<comment type="catalytic activity">
    <reaction evidence="1">
        <text>a beta-lactam + H2O = a substituted beta-amino acid</text>
        <dbReference type="Rhea" id="RHEA:20401"/>
        <dbReference type="ChEBI" id="CHEBI:15377"/>
        <dbReference type="ChEBI" id="CHEBI:35627"/>
        <dbReference type="ChEBI" id="CHEBI:140347"/>
        <dbReference type="EC" id="3.5.2.6"/>
    </reaction>
</comment>
<feature type="chain" id="PRO_5004082890" description="beta-lactamase" evidence="13">
    <location>
        <begin position="21"/>
        <end position="242"/>
    </location>
</feature>
<dbReference type="InterPro" id="IPR047917">
    <property type="entry name" value="BcII-like_MBL-B1"/>
</dbReference>
<keyword evidence="9" id="KW-0574">Periplasm</keyword>
<comment type="similarity">
    <text evidence="4">Belongs to the metallo-beta-lactamase superfamily. Class-B beta-lactamase family.</text>
</comment>
<name>M7P2C9_9BACT</name>
<dbReference type="PROSITE" id="PS00744">
    <property type="entry name" value="BETA_LACTAMASE_B_2"/>
    <property type="match status" value="1"/>
</dbReference>
<evidence type="ECO:0000313" key="16">
    <source>
        <dbReference type="Proteomes" id="UP000011910"/>
    </source>
</evidence>
<evidence type="ECO:0000256" key="5">
    <source>
        <dbReference type="ARBA" id="ARBA00011245"/>
    </source>
</evidence>
<dbReference type="InterPro" id="IPR036866">
    <property type="entry name" value="RibonucZ/Hydroxyglut_hydro"/>
</dbReference>
<comment type="subunit">
    <text evidence="5">Monomer.</text>
</comment>
<dbReference type="STRING" id="1279009.ADICEAN_00166"/>
<comment type="cofactor">
    <cofactor evidence="2">
        <name>Zn(2+)</name>
        <dbReference type="ChEBI" id="CHEBI:29105"/>
    </cofactor>
</comment>
<keyword evidence="8 13" id="KW-0732">Signal</keyword>
<proteinExistence type="inferred from homology"/>
<dbReference type="SUPFAM" id="SSF56281">
    <property type="entry name" value="Metallo-hydrolase/oxidoreductase"/>
    <property type="match status" value="1"/>
</dbReference>
<dbReference type="Proteomes" id="UP000011910">
    <property type="component" value="Unassembled WGS sequence"/>
</dbReference>
<dbReference type="EMBL" id="AODQ01000002">
    <property type="protein sequence ID" value="EMR04714.1"/>
    <property type="molecule type" value="Genomic_DNA"/>
</dbReference>
<dbReference type="eggNOG" id="COG0491">
    <property type="taxonomic scope" value="Bacteria"/>
</dbReference>
<comment type="subcellular location">
    <subcellularLocation>
        <location evidence="3">Periplasm</location>
    </subcellularLocation>
</comment>
<evidence type="ECO:0000256" key="7">
    <source>
        <dbReference type="ARBA" id="ARBA00022723"/>
    </source>
</evidence>
<dbReference type="AlphaFoldDB" id="M7P2C9"/>
<dbReference type="GO" id="GO:0017001">
    <property type="term" value="P:antibiotic catabolic process"/>
    <property type="evidence" value="ECO:0007669"/>
    <property type="project" value="InterPro"/>
</dbReference>
<keyword evidence="7" id="KW-0479">Metal-binding</keyword>
<evidence type="ECO:0000313" key="15">
    <source>
        <dbReference type="EMBL" id="EMR04714.1"/>
    </source>
</evidence>
<dbReference type="RefSeq" id="WP_009193579.1">
    <property type="nucleotide sequence ID" value="NZ_AODQ01000002.1"/>
</dbReference>
<evidence type="ECO:0000256" key="6">
    <source>
        <dbReference type="ARBA" id="ARBA00012865"/>
    </source>
</evidence>
<dbReference type="PANTHER" id="PTHR42951">
    <property type="entry name" value="METALLO-BETA-LACTAMASE DOMAIN-CONTAINING"/>
    <property type="match status" value="1"/>
</dbReference>
<evidence type="ECO:0000256" key="1">
    <source>
        <dbReference type="ARBA" id="ARBA00001526"/>
    </source>
</evidence>
<evidence type="ECO:0000256" key="11">
    <source>
        <dbReference type="ARBA" id="ARBA00022833"/>
    </source>
</evidence>
<feature type="signal peptide" evidence="13">
    <location>
        <begin position="1"/>
        <end position="20"/>
    </location>
</feature>
<dbReference type="OrthoDB" id="9769598at2"/>
<dbReference type="CDD" id="cd16304">
    <property type="entry name" value="BcII-like_MBL-B1"/>
    <property type="match status" value="1"/>
</dbReference>
<dbReference type="InterPro" id="IPR001018">
    <property type="entry name" value="Beta-lactamase_class-B_CS"/>
</dbReference>
<evidence type="ECO:0000256" key="2">
    <source>
        <dbReference type="ARBA" id="ARBA00001947"/>
    </source>
</evidence>
<evidence type="ECO:0000256" key="8">
    <source>
        <dbReference type="ARBA" id="ARBA00022729"/>
    </source>
</evidence>
<evidence type="ECO:0000259" key="14">
    <source>
        <dbReference type="SMART" id="SM00849"/>
    </source>
</evidence>